<evidence type="ECO:0000313" key="2">
    <source>
        <dbReference type="Proteomes" id="UP000324222"/>
    </source>
</evidence>
<name>A0A5B7GGG1_PORTR</name>
<protein>
    <submittedName>
        <fullName evidence="1">Uncharacterized protein</fullName>
    </submittedName>
</protein>
<evidence type="ECO:0000313" key="1">
    <source>
        <dbReference type="EMBL" id="MPC56178.1"/>
    </source>
</evidence>
<dbReference type="Proteomes" id="UP000324222">
    <property type="component" value="Unassembled WGS sequence"/>
</dbReference>
<accession>A0A5B7GGG1</accession>
<gene>
    <name evidence="1" type="ORF">E2C01_050131</name>
</gene>
<sequence>MIEVKEEETGCGERVAGYREGRGTVCGVYKNFPTADAAGRAAVSVIAATVCSVLYRSLLVLEHLLLPKLELPKIFIITTTTTTATTTTPITTTTTTTTRI</sequence>
<organism evidence="1 2">
    <name type="scientific">Portunus trituberculatus</name>
    <name type="common">Swimming crab</name>
    <name type="synonym">Neptunus trituberculatus</name>
    <dbReference type="NCBI Taxonomy" id="210409"/>
    <lineage>
        <taxon>Eukaryota</taxon>
        <taxon>Metazoa</taxon>
        <taxon>Ecdysozoa</taxon>
        <taxon>Arthropoda</taxon>
        <taxon>Crustacea</taxon>
        <taxon>Multicrustacea</taxon>
        <taxon>Malacostraca</taxon>
        <taxon>Eumalacostraca</taxon>
        <taxon>Eucarida</taxon>
        <taxon>Decapoda</taxon>
        <taxon>Pleocyemata</taxon>
        <taxon>Brachyura</taxon>
        <taxon>Eubrachyura</taxon>
        <taxon>Portunoidea</taxon>
        <taxon>Portunidae</taxon>
        <taxon>Portuninae</taxon>
        <taxon>Portunus</taxon>
    </lineage>
</organism>
<comment type="caution">
    <text evidence="1">The sequence shown here is derived from an EMBL/GenBank/DDBJ whole genome shotgun (WGS) entry which is preliminary data.</text>
</comment>
<reference evidence="1 2" key="1">
    <citation type="submission" date="2019-05" db="EMBL/GenBank/DDBJ databases">
        <title>Another draft genome of Portunus trituberculatus and its Hox gene families provides insights of decapod evolution.</title>
        <authorList>
            <person name="Jeong J.-H."/>
            <person name="Song I."/>
            <person name="Kim S."/>
            <person name="Choi T."/>
            <person name="Kim D."/>
            <person name="Ryu S."/>
            <person name="Kim W."/>
        </authorList>
    </citation>
    <scope>NUCLEOTIDE SEQUENCE [LARGE SCALE GENOMIC DNA]</scope>
    <source>
        <tissue evidence="1">Muscle</tissue>
    </source>
</reference>
<proteinExistence type="predicted"/>
<dbReference type="EMBL" id="VSRR010013752">
    <property type="protein sequence ID" value="MPC56178.1"/>
    <property type="molecule type" value="Genomic_DNA"/>
</dbReference>
<dbReference type="AlphaFoldDB" id="A0A5B7GGG1"/>
<keyword evidence="2" id="KW-1185">Reference proteome</keyword>